<dbReference type="RefSeq" id="XP_005845348.1">
    <property type="nucleotide sequence ID" value="XM_005845286.1"/>
</dbReference>
<evidence type="ECO:0000256" key="1">
    <source>
        <dbReference type="SAM" id="SignalP"/>
    </source>
</evidence>
<dbReference type="InterPro" id="IPR009030">
    <property type="entry name" value="Growth_fac_rcpt_cys_sf"/>
</dbReference>
<gene>
    <name evidence="2" type="ORF">CHLNCDRAFT_137156</name>
</gene>
<evidence type="ECO:0000313" key="2">
    <source>
        <dbReference type="EMBL" id="EFN53246.1"/>
    </source>
</evidence>
<dbReference type="GeneID" id="17352714"/>
<dbReference type="InParanoid" id="E1ZLD1"/>
<sequence length="179" mass="19204">MMRLSLSFALLLVCAVGARACQNGQGNCQWCNTDLPDACFECFEGYKLDKKLKCVKERKCVANLDGCKRCNATVPSQCSVCNVGWALSPAGLCIKCTAGPYCTACAANKPSICRKCSKPGSPIGMYPNAAGKCTKCELANCAKCTRVGAFAPRKSKCTQCIKGYKLVDKKGQPETCRKL</sequence>
<protein>
    <recommendedName>
        <fullName evidence="4">TNFR-Cys domain-containing protein</fullName>
    </recommendedName>
</protein>
<dbReference type="EMBL" id="GL433852">
    <property type="protein sequence ID" value="EFN53246.1"/>
    <property type="molecule type" value="Genomic_DNA"/>
</dbReference>
<keyword evidence="1" id="KW-0732">Signal</keyword>
<evidence type="ECO:0000313" key="3">
    <source>
        <dbReference type="Proteomes" id="UP000008141"/>
    </source>
</evidence>
<dbReference type="KEGG" id="cvr:CHLNCDRAFT_137156"/>
<evidence type="ECO:0008006" key="4">
    <source>
        <dbReference type="Google" id="ProtNLM"/>
    </source>
</evidence>
<feature type="chain" id="PRO_5003156328" description="TNFR-Cys domain-containing protein" evidence="1">
    <location>
        <begin position="21"/>
        <end position="179"/>
    </location>
</feature>
<keyword evidence="3" id="KW-1185">Reference proteome</keyword>
<reference evidence="2 3" key="1">
    <citation type="journal article" date="2010" name="Plant Cell">
        <title>The Chlorella variabilis NC64A genome reveals adaptation to photosymbiosis, coevolution with viruses, and cryptic sex.</title>
        <authorList>
            <person name="Blanc G."/>
            <person name="Duncan G."/>
            <person name="Agarkova I."/>
            <person name="Borodovsky M."/>
            <person name="Gurnon J."/>
            <person name="Kuo A."/>
            <person name="Lindquist E."/>
            <person name="Lucas S."/>
            <person name="Pangilinan J."/>
            <person name="Polle J."/>
            <person name="Salamov A."/>
            <person name="Terry A."/>
            <person name="Yamada T."/>
            <person name="Dunigan D.D."/>
            <person name="Grigoriev I.V."/>
            <person name="Claverie J.M."/>
            <person name="Van Etten J.L."/>
        </authorList>
    </citation>
    <scope>NUCLEOTIDE SEQUENCE [LARGE SCALE GENOMIC DNA]</scope>
    <source>
        <strain evidence="2 3">NC64A</strain>
    </source>
</reference>
<dbReference type="AlphaFoldDB" id="E1ZLD1"/>
<organism evidence="3">
    <name type="scientific">Chlorella variabilis</name>
    <name type="common">Green alga</name>
    <dbReference type="NCBI Taxonomy" id="554065"/>
    <lineage>
        <taxon>Eukaryota</taxon>
        <taxon>Viridiplantae</taxon>
        <taxon>Chlorophyta</taxon>
        <taxon>core chlorophytes</taxon>
        <taxon>Trebouxiophyceae</taxon>
        <taxon>Chlorellales</taxon>
        <taxon>Chlorellaceae</taxon>
        <taxon>Chlorella clade</taxon>
        <taxon>Chlorella</taxon>
    </lineage>
</organism>
<name>E1ZLD1_CHLVA</name>
<accession>E1ZLD1</accession>
<proteinExistence type="predicted"/>
<dbReference type="Proteomes" id="UP000008141">
    <property type="component" value="Unassembled WGS sequence"/>
</dbReference>
<dbReference type="SUPFAM" id="SSF57184">
    <property type="entry name" value="Growth factor receptor domain"/>
    <property type="match status" value="1"/>
</dbReference>
<feature type="signal peptide" evidence="1">
    <location>
        <begin position="1"/>
        <end position="20"/>
    </location>
</feature>